<dbReference type="Proteomes" id="UP000050795">
    <property type="component" value="Unassembled WGS sequence"/>
</dbReference>
<dbReference type="GO" id="GO:0045944">
    <property type="term" value="P:positive regulation of transcription by RNA polymerase II"/>
    <property type="evidence" value="ECO:0007669"/>
    <property type="project" value="TreeGrafter"/>
</dbReference>
<evidence type="ECO:0000256" key="6">
    <source>
        <dbReference type="ARBA" id="ARBA00023163"/>
    </source>
</evidence>
<dbReference type="SMART" id="SM00456">
    <property type="entry name" value="WW"/>
    <property type="match status" value="1"/>
</dbReference>
<dbReference type="WBParaSite" id="TREG1_73190.1">
    <property type="protein sequence ID" value="TREG1_73190.1"/>
    <property type="gene ID" value="TREG1_73190"/>
</dbReference>
<dbReference type="SUPFAM" id="SSF51045">
    <property type="entry name" value="WW domain"/>
    <property type="match status" value="1"/>
</dbReference>
<reference evidence="11" key="1">
    <citation type="submission" date="2022-06" db="EMBL/GenBank/DDBJ databases">
        <authorList>
            <person name="Berger JAMES D."/>
            <person name="Berger JAMES D."/>
        </authorList>
    </citation>
    <scope>NUCLEOTIDE SEQUENCE [LARGE SCALE GENOMIC DNA]</scope>
</reference>
<dbReference type="GO" id="GO:0005634">
    <property type="term" value="C:nucleus"/>
    <property type="evidence" value="ECO:0007669"/>
    <property type="project" value="UniProtKB-SubCell"/>
</dbReference>
<evidence type="ECO:0000256" key="7">
    <source>
        <dbReference type="ARBA" id="ARBA00023242"/>
    </source>
</evidence>
<dbReference type="GO" id="GO:0003713">
    <property type="term" value="F:transcription coactivator activity"/>
    <property type="evidence" value="ECO:0007669"/>
    <property type="project" value="TreeGrafter"/>
</dbReference>
<feature type="compositionally biased region" description="Low complexity" evidence="9">
    <location>
        <begin position="305"/>
        <end position="334"/>
    </location>
</feature>
<evidence type="ECO:0000256" key="4">
    <source>
        <dbReference type="ARBA" id="ARBA00023015"/>
    </source>
</evidence>
<feature type="compositionally biased region" description="Polar residues" evidence="9">
    <location>
        <begin position="395"/>
        <end position="415"/>
    </location>
</feature>
<keyword evidence="5" id="KW-0010">Activator</keyword>
<feature type="compositionally biased region" description="Polar residues" evidence="9">
    <location>
        <begin position="361"/>
        <end position="371"/>
    </location>
</feature>
<feature type="compositionally biased region" description="Low complexity" evidence="9">
    <location>
        <begin position="240"/>
        <end position="295"/>
    </location>
</feature>
<dbReference type="GO" id="GO:0035329">
    <property type="term" value="P:hippo signaling"/>
    <property type="evidence" value="ECO:0007669"/>
    <property type="project" value="TreeGrafter"/>
</dbReference>
<comment type="subcellular location">
    <subcellularLocation>
        <location evidence="2">Cytoplasm</location>
    </subcellularLocation>
    <subcellularLocation>
        <location evidence="1">Nucleus</location>
    </subcellularLocation>
</comment>
<dbReference type="InterPro" id="IPR051583">
    <property type="entry name" value="YAP1"/>
</dbReference>
<keyword evidence="11" id="KW-1185">Reference proteome</keyword>
<evidence type="ECO:0000256" key="1">
    <source>
        <dbReference type="ARBA" id="ARBA00004123"/>
    </source>
</evidence>
<evidence type="ECO:0000313" key="11">
    <source>
        <dbReference type="Proteomes" id="UP000050795"/>
    </source>
</evidence>
<accession>A0AA85K2E2</accession>
<comment type="similarity">
    <text evidence="8">Belongs to the YAP1 family.</text>
</comment>
<evidence type="ECO:0000259" key="10">
    <source>
        <dbReference type="PROSITE" id="PS50020"/>
    </source>
</evidence>
<evidence type="ECO:0000256" key="3">
    <source>
        <dbReference type="ARBA" id="ARBA00022490"/>
    </source>
</evidence>
<keyword evidence="3" id="KW-0963">Cytoplasm</keyword>
<keyword evidence="4" id="KW-0805">Transcription regulation</keyword>
<evidence type="ECO:0000256" key="8">
    <source>
        <dbReference type="ARBA" id="ARBA00038057"/>
    </source>
</evidence>
<proteinExistence type="inferred from homology"/>
<reference evidence="12" key="2">
    <citation type="submission" date="2023-11" db="UniProtKB">
        <authorList>
            <consortium name="WormBaseParasite"/>
        </authorList>
    </citation>
    <scope>IDENTIFICATION</scope>
</reference>
<evidence type="ECO:0000256" key="5">
    <source>
        <dbReference type="ARBA" id="ARBA00023159"/>
    </source>
</evidence>
<dbReference type="PROSITE" id="PS50020">
    <property type="entry name" value="WW_DOMAIN_2"/>
    <property type="match status" value="1"/>
</dbReference>
<dbReference type="Gene3D" id="2.20.70.10">
    <property type="match status" value="1"/>
</dbReference>
<evidence type="ECO:0000256" key="2">
    <source>
        <dbReference type="ARBA" id="ARBA00004496"/>
    </source>
</evidence>
<feature type="compositionally biased region" description="Polar residues" evidence="9">
    <location>
        <begin position="557"/>
        <end position="588"/>
    </location>
</feature>
<dbReference type="Gene3D" id="6.20.430.10">
    <property type="match status" value="1"/>
</dbReference>
<dbReference type="InterPro" id="IPR001202">
    <property type="entry name" value="WW_dom"/>
</dbReference>
<dbReference type="GO" id="GO:0005737">
    <property type="term" value="C:cytoplasm"/>
    <property type="evidence" value="ECO:0007669"/>
    <property type="project" value="UniProtKB-SubCell"/>
</dbReference>
<dbReference type="PANTHER" id="PTHR17616">
    <property type="entry name" value="YES-ASSOCIATED PROTEIN YAP1 FAMILY MEMBER"/>
    <property type="match status" value="1"/>
</dbReference>
<protein>
    <recommendedName>
        <fullName evidence="10">WW domain-containing protein</fullName>
    </recommendedName>
</protein>
<feature type="region of interest" description="Disordered" evidence="9">
    <location>
        <begin position="237"/>
        <end position="424"/>
    </location>
</feature>
<dbReference type="Pfam" id="PF15238">
    <property type="entry name" value="TEADIR3"/>
    <property type="match status" value="1"/>
</dbReference>
<feature type="domain" description="WW" evidence="10">
    <location>
        <begin position="157"/>
        <end position="190"/>
    </location>
</feature>
<dbReference type="CDD" id="cd00201">
    <property type="entry name" value="WW"/>
    <property type="match status" value="1"/>
</dbReference>
<sequence length="636" mass="68349">MEGYDSRKPPSVRVTVLEDPNSSLQELFNPVSQRQQVPLHQRKLPKSFFVPPGDANETSRFSKLNSLHCNERNSSDFVVFHSKANSSPACLDAALRTPVSVNAPNHAHQKSLDVASKYISEFSPDFSFSDSCSPGFIQRDSRQTPLLCRPTVAFAISDLPVGYDMAINESNQVYFLNHQTQETTWFDPRIPEKFQNWGMTPEELEQVHIRYAKQFLCTNPSANLNVNIQQVDRISPSLVPSPTAGAPASSPSEHLNKSQSGAPSPMVSSSMPPNSSTPGLPLHNLSLNSSSASTNVPNRLRPTKAANNNNNNSNNNNNITNNVSNSATNNNNNNQSLGVAHRSHPNQLPYSHHQHSHQAREQLQSSNGIQHQRQHSQGLPTQSQPSSQSLVTHFRSCSQPVSMSSGRDCNSTTGLIRNANSSSVSTATTTVTGSLGQTQLRLPGSLGGILSSSSSLTGLSIPNSNIGQQGSATGSVSASSGQLVQGLECLRLNTSATSTSVSHNSTQVLLDQQQIPKPQRVQQPQFILSANSGIIYGSNINPTTTRLVGTVLPATPQAGNQHSHQGSMDSGVGQSLTGQSNPSANQTPEHTVMLFCDPSIGTCGAEHMEGIAYPNEELICTGFSDFDNIDISDMST</sequence>
<dbReference type="AlphaFoldDB" id="A0AA85K2E2"/>
<feature type="region of interest" description="Disordered" evidence="9">
    <location>
        <begin position="554"/>
        <end position="588"/>
    </location>
</feature>
<feature type="compositionally biased region" description="Low complexity" evidence="9">
    <location>
        <begin position="376"/>
        <end position="390"/>
    </location>
</feature>
<evidence type="ECO:0000313" key="12">
    <source>
        <dbReference type="WBParaSite" id="TREG1_73190.1"/>
    </source>
</evidence>
<dbReference type="InterPro" id="IPR036020">
    <property type="entry name" value="WW_dom_sf"/>
</dbReference>
<keyword evidence="7" id="KW-0539">Nucleus</keyword>
<keyword evidence="6" id="KW-0804">Transcription</keyword>
<organism evidence="11 12">
    <name type="scientific">Trichobilharzia regenti</name>
    <name type="common">Nasal bird schistosome</name>
    <dbReference type="NCBI Taxonomy" id="157069"/>
    <lineage>
        <taxon>Eukaryota</taxon>
        <taxon>Metazoa</taxon>
        <taxon>Spiralia</taxon>
        <taxon>Lophotrochozoa</taxon>
        <taxon>Platyhelminthes</taxon>
        <taxon>Trematoda</taxon>
        <taxon>Digenea</taxon>
        <taxon>Strigeidida</taxon>
        <taxon>Schistosomatoidea</taxon>
        <taxon>Schistosomatidae</taxon>
        <taxon>Trichobilharzia</taxon>
    </lineage>
</organism>
<evidence type="ECO:0000256" key="9">
    <source>
        <dbReference type="SAM" id="MobiDB-lite"/>
    </source>
</evidence>
<dbReference type="InterPro" id="IPR053819">
    <property type="entry name" value="TEADIR3_omega_loop"/>
</dbReference>
<name>A0AA85K2E2_TRIRE</name>
<dbReference type="PANTHER" id="PTHR17616:SF8">
    <property type="entry name" value="TRANSCRIPTIONAL COACTIVATOR YORKIE"/>
    <property type="match status" value="1"/>
</dbReference>